<dbReference type="InterPro" id="IPR036942">
    <property type="entry name" value="Beta-barrel_TonB_sf"/>
</dbReference>
<keyword evidence="5 10" id="KW-0812">Transmembrane</keyword>
<keyword evidence="12" id="KW-0732">Signal</keyword>
<dbReference type="NCBIfam" id="TIGR04056">
    <property type="entry name" value="OMP_RagA_SusC"/>
    <property type="match status" value="1"/>
</dbReference>
<keyword evidence="14" id="KW-0675">Receptor</keyword>
<evidence type="ECO:0000256" key="2">
    <source>
        <dbReference type="ARBA" id="ARBA00022448"/>
    </source>
</evidence>
<dbReference type="InterPro" id="IPR023996">
    <property type="entry name" value="TonB-dep_OMP_SusC/RagA"/>
</dbReference>
<dbReference type="Proteomes" id="UP001164653">
    <property type="component" value="Chromosome"/>
</dbReference>
<dbReference type="Pfam" id="PF00593">
    <property type="entry name" value="TonB_dep_Rec_b-barrel"/>
    <property type="match status" value="1"/>
</dbReference>
<dbReference type="InterPro" id="IPR008969">
    <property type="entry name" value="CarboxyPept-like_regulatory"/>
</dbReference>
<evidence type="ECO:0000259" key="13">
    <source>
        <dbReference type="SMART" id="SM00965"/>
    </source>
</evidence>
<dbReference type="Pfam" id="PF07660">
    <property type="entry name" value="STN"/>
    <property type="match status" value="1"/>
</dbReference>
<evidence type="ECO:0000256" key="6">
    <source>
        <dbReference type="ARBA" id="ARBA00023004"/>
    </source>
</evidence>
<gene>
    <name evidence="14" type="ORF">ON006_13460</name>
</gene>
<evidence type="ECO:0000256" key="3">
    <source>
        <dbReference type="ARBA" id="ARBA00022452"/>
    </source>
</evidence>
<dbReference type="Gene3D" id="2.40.170.20">
    <property type="entry name" value="TonB-dependent receptor, beta-barrel domain"/>
    <property type="match status" value="1"/>
</dbReference>
<feature type="chain" id="PRO_5039689907" evidence="12">
    <location>
        <begin position="18"/>
        <end position="1146"/>
    </location>
</feature>
<evidence type="ECO:0000256" key="10">
    <source>
        <dbReference type="PROSITE-ProRule" id="PRU01360"/>
    </source>
</evidence>
<evidence type="ECO:0000256" key="8">
    <source>
        <dbReference type="ARBA" id="ARBA00023136"/>
    </source>
</evidence>
<dbReference type="Pfam" id="PF13715">
    <property type="entry name" value="CarbopepD_reg_2"/>
    <property type="match status" value="1"/>
</dbReference>
<dbReference type="InterPro" id="IPR000531">
    <property type="entry name" value="Beta-barrel_TonB"/>
</dbReference>
<sequence>MKLITMLLVLAIPQLWASGYSQKITLEKDNISLEAALKAVESQTPYLFLYDKMEVPVHTKVTVKVTNGTIEQVLNQIFAGLPLTYKIFDRNVVIRTEEKSKVPVNKSNVDTESKKAEDIRIKGKVVDESQSPLPGANILLKGSQKGAVTDVDGHFEIDVPTTQSVLVFSFVGYLTVEKVVNNQTILDIVLMQDKKHLEELVVVGYGSQKKVTLTGSVSTISSEKVKNNPIANVSQALQGTIAGATVTNTNTPGGDSKIRIRGLSTINNNNPLWIVDGVPRTGGINQLSPSEIESVTVLKDASATAIYGARGANGVILVTTIKGRKSQPVEVSFSARIGTMKNFKRYDMLNTQEYAELLWMQAKNSGIKPSHPIFGSGETPHLPQYLIPAGADQVDESQYNRFTYPITKFNHAGTDWYKEILNSGFTRDYSLSIVGGTENTVYGFAASALKEDGMVKMTGFDRYNVRSNISFNVTKWLEIGESFGLSYTNDSGLQTQNSEGSIFGQLLDVAELMPVYDIRGNWAPLTRLTGIQANLYHPLAELDYYKDSETQNLTFIGNMYARANLTKNLAVKSQYGLNYGYTHTKTPLEINPESYIARAFPELSESYNKAYTWNWVNTMEYKNTFRGKHTLDILAGSEALGSVSQSLGASRNRFLTTTPSYWVIDAGEGNIQNSGTMSDWSTFSLFGRVNYDFKDKYLLTLTLRRDGSSRFGTNNRYGMFPAMSAGWVLSDESFINSKTQSWLNFAKLRLSWGKSGNDQIGNYNSFTTFNQSRDMSYYPINGNNNELTTGFQSAVFGNPNAKWETTATTNVGLDLTLFNNFFVELDLWQRSTRDMLYQVSIPMVNGQATVPSVNIGDMDNRGVDLQIDYRNQSKNAQIKYNVGMSVTHYRNKIVKLSENDAEVIIGGAIRDQIYTRAQIGTSFPQFFGYQVDGIFQTTQEVAEHPAFGNYNAPGRFKFRDVNNDGIIDDKDRTYVGNPHPDLTIGLNGNVQYKNFDLGLSFYASLGNDIMNVNRRALDFNLFQKNRSKRRLYESWGSPYLASNADAKMPIAEVNDVTSQLPSSYYVEDGSFLRFQSAQLGFTVPKKLLSKIAMRELRLSAMVTNLFTITRYSGLDPQIQTSDSSFGVDIGEWPTPRRFVIGLNFKF</sequence>
<dbReference type="EMBL" id="CP112998">
    <property type="protein sequence ID" value="WAC14944.1"/>
    <property type="molecule type" value="Genomic_DNA"/>
</dbReference>
<comment type="similarity">
    <text evidence="10 11">Belongs to the TonB-dependent receptor family.</text>
</comment>
<dbReference type="InterPro" id="IPR037066">
    <property type="entry name" value="Plug_dom_sf"/>
</dbReference>
<name>A0A9E8NDV5_9BACT</name>
<dbReference type="InterPro" id="IPR023997">
    <property type="entry name" value="TonB-dep_OMP_SusC/RagA_CS"/>
</dbReference>
<comment type="subcellular location">
    <subcellularLocation>
        <location evidence="1 10">Cell outer membrane</location>
        <topology evidence="1 10">Multi-pass membrane protein</topology>
    </subcellularLocation>
</comment>
<dbReference type="NCBIfam" id="TIGR04057">
    <property type="entry name" value="SusC_RagA_signa"/>
    <property type="match status" value="1"/>
</dbReference>
<evidence type="ECO:0000256" key="5">
    <source>
        <dbReference type="ARBA" id="ARBA00022692"/>
    </source>
</evidence>
<keyword evidence="4" id="KW-0406">Ion transport</keyword>
<dbReference type="Gene3D" id="2.60.40.1120">
    <property type="entry name" value="Carboxypeptidase-like, regulatory domain"/>
    <property type="match status" value="1"/>
</dbReference>
<keyword evidence="4" id="KW-0410">Iron transport</keyword>
<evidence type="ECO:0000256" key="12">
    <source>
        <dbReference type="SAM" id="SignalP"/>
    </source>
</evidence>
<organism evidence="14 15">
    <name type="scientific">Dyadobacter pollutisoli</name>
    <dbReference type="NCBI Taxonomy" id="2910158"/>
    <lineage>
        <taxon>Bacteria</taxon>
        <taxon>Pseudomonadati</taxon>
        <taxon>Bacteroidota</taxon>
        <taxon>Cytophagia</taxon>
        <taxon>Cytophagales</taxon>
        <taxon>Spirosomataceae</taxon>
        <taxon>Dyadobacter</taxon>
    </lineage>
</organism>
<proteinExistence type="inferred from homology"/>
<dbReference type="GO" id="GO:0006826">
    <property type="term" value="P:iron ion transport"/>
    <property type="evidence" value="ECO:0007669"/>
    <property type="project" value="UniProtKB-KW"/>
</dbReference>
<dbReference type="PROSITE" id="PS52016">
    <property type="entry name" value="TONB_DEPENDENT_REC_3"/>
    <property type="match status" value="1"/>
</dbReference>
<accession>A0A9E8NDV5</accession>
<dbReference type="SMART" id="SM00965">
    <property type="entry name" value="STN"/>
    <property type="match status" value="1"/>
</dbReference>
<dbReference type="InterPro" id="IPR011662">
    <property type="entry name" value="Secretin/TonB_short_N"/>
</dbReference>
<feature type="domain" description="Secretin/TonB short N-terminal" evidence="13">
    <location>
        <begin position="46"/>
        <end position="97"/>
    </location>
</feature>
<evidence type="ECO:0000256" key="4">
    <source>
        <dbReference type="ARBA" id="ARBA00022496"/>
    </source>
</evidence>
<keyword evidence="7 11" id="KW-0798">TonB box</keyword>
<dbReference type="RefSeq" id="WP_244820311.1">
    <property type="nucleotide sequence ID" value="NZ_CP112998.1"/>
</dbReference>
<keyword evidence="9 10" id="KW-0998">Cell outer membrane</keyword>
<dbReference type="InterPro" id="IPR039426">
    <property type="entry name" value="TonB-dep_rcpt-like"/>
</dbReference>
<dbReference type="GO" id="GO:0009279">
    <property type="term" value="C:cell outer membrane"/>
    <property type="evidence" value="ECO:0007669"/>
    <property type="project" value="UniProtKB-SubCell"/>
</dbReference>
<keyword evidence="3 10" id="KW-1134">Transmembrane beta strand</keyword>
<dbReference type="Pfam" id="PF07715">
    <property type="entry name" value="Plug"/>
    <property type="match status" value="1"/>
</dbReference>
<keyword evidence="2 10" id="KW-0813">Transport</keyword>
<evidence type="ECO:0000256" key="1">
    <source>
        <dbReference type="ARBA" id="ARBA00004571"/>
    </source>
</evidence>
<protein>
    <submittedName>
        <fullName evidence="14">TonB-dependent receptor</fullName>
    </submittedName>
</protein>
<reference evidence="14" key="1">
    <citation type="submission" date="2022-11" db="EMBL/GenBank/DDBJ databases">
        <title>Dyadobacter pollutisoli sp. nov., isolated from plastic dumped soil.</title>
        <authorList>
            <person name="Kim J.M."/>
            <person name="Kim K.R."/>
            <person name="Lee J.K."/>
            <person name="Hao L."/>
            <person name="Jeon C.O."/>
        </authorList>
    </citation>
    <scope>NUCLEOTIDE SEQUENCE</scope>
    <source>
        <strain evidence="14">U1</strain>
    </source>
</reference>
<evidence type="ECO:0000313" key="14">
    <source>
        <dbReference type="EMBL" id="WAC14944.1"/>
    </source>
</evidence>
<dbReference type="InterPro" id="IPR012910">
    <property type="entry name" value="Plug_dom"/>
</dbReference>
<dbReference type="SUPFAM" id="SSF49464">
    <property type="entry name" value="Carboxypeptidase regulatory domain-like"/>
    <property type="match status" value="1"/>
</dbReference>
<evidence type="ECO:0000256" key="9">
    <source>
        <dbReference type="ARBA" id="ARBA00023237"/>
    </source>
</evidence>
<feature type="signal peptide" evidence="12">
    <location>
        <begin position="1"/>
        <end position="17"/>
    </location>
</feature>
<dbReference type="SUPFAM" id="SSF56935">
    <property type="entry name" value="Porins"/>
    <property type="match status" value="1"/>
</dbReference>
<dbReference type="KEGG" id="dpf:ON006_13460"/>
<keyword evidence="6" id="KW-0408">Iron</keyword>
<dbReference type="AlphaFoldDB" id="A0A9E8NDV5"/>
<evidence type="ECO:0000256" key="7">
    <source>
        <dbReference type="ARBA" id="ARBA00023077"/>
    </source>
</evidence>
<dbReference type="Gene3D" id="2.170.130.10">
    <property type="entry name" value="TonB-dependent receptor, plug domain"/>
    <property type="match status" value="1"/>
</dbReference>
<evidence type="ECO:0000313" key="15">
    <source>
        <dbReference type="Proteomes" id="UP001164653"/>
    </source>
</evidence>
<keyword evidence="8 10" id="KW-0472">Membrane</keyword>
<evidence type="ECO:0000256" key="11">
    <source>
        <dbReference type="RuleBase" id="RU003357"/>
    </source>
</evidence>
<keyword evidence="15" id="KW-1185">Reference proteome</keyword>